<dbReference type="EMBL" id="AAIBIC010000064">
    <property type="protein sequence ID" value="ECC3917426.1"/>
    <property type="molecule type" value="Genomic_DNA"/>
</dbReference>
<dbReference type="Proteomes" id="UP000839735">
    <property type="component" value="Unassembled WGS sequence"/>
</dbReference>
<accession>A0A3U9E4B5</accession>
<name>A0A3U9E4B5_SALDZ</name>
<proteinExistence type="predicted"/>
<evidence type="ECO:0000313" key="1">
    <source>
        <dbReference type="EMBL" id="ECC3917426.1"/>
    </source>
</evidence>
<dbReference type="AlphaFoldDB" id="A0A3U9E4B5"/>
<gene>
    <name evidence="1" type="ORF">CTQ69_26460</name>
</gene>
<organism evidence="1">
    <name type="scientific">Salmonella diarizonae</name>
    <dbReference type="NCBI Taxonomy" id="59204"/>
    <lineage>
        <taxon>Bacteria</taxon>
        <taxon>Pseudomonadati</taxon>
        <taxon>Pseudomonadota</taxon>
        <taxon>Gammaproteobacteria</taxon>
        <taxon>Enterobacterales</taxon>
        <taxon>Enterobacteriaceae</taxon>
        <taxon>Salmonella</taxon>
    </lineage>
</organism>
<comment type="caution">
    <text evidence="1">The sequence shown here is derived from an EMBL/GenBank/DDBJ whole genome shotgun (WGS) entry which is preliminary data.</text>
</comment>
<reference evidence="1" key="1">
    <citation type="submission" date="2018-08" db="EMBL/GenBank/DDBJ databases">
        <authorList>
            <person name="Ashton P.M."/>
            <person name="Dallman T."/>
            <person name="Nair S."/>
            <person name="De Pinna E."/>
            <person name="Peters T."/>
            <person name="Grant K."/>
        </authorList>
    </citation>
    <scope>NUCLEOTIDE SEQUENCE [LARGE SCALE GENOMIC DNA]</scope>
    <source>
        <strain evidence="1">294779</strain>
    </source>
</reference>
<sequence>MYCEDNWTEIEDFAYARKDFFSQLLGLSDEIPSHDTFRRS</sequence>
<protein>
    <submittedName>
        <fullName evidence="1">Transposase family protein</fullName>
    </submittedName>
</protein>